<dbReference type="EMBL" id="VLKR01000067">
    <property type="protein sequence ID" value="TWI12454.1"/>
    <property type="molecule type" value="Genomic_DNA"/>
</dbReference>
<evidence type="ECO:0000313" key="2">
    <source>
        <dbReference type="Proteomes" id="UP000315908"/>
    </source>
</evidence>
<dbReference type="AlphaFoldDB" id="A0A562LXT1"/>
<protein>
    <submittedName>
        <fullName evidence="1">Uncharacterized protein</fullName>
    </submittedName>
</protein>
<reference evidence="1 2" key="1">
    <citation type="journal article" date="2015" name="Stand. Genomic Sci.">
        <title>Genomic Encyclopedia of Bacterial and Archaeal Type Strains, Phase III: the genomes of soil and plant-associated and newly described type strains.</title>
        <authorList>
            <person name="Whitman W.B."/>
            <person name="Woyke T."/>
            <person name="Klenk H.P."/>
            <person name="Zhou Y."/>
            <person name="Lilburn T.G."/>
            <person name="Beck B.J."/>
            <person name="De Vos P."/>
            <person name="Vandamme P."/>
            <person name="Eisen J.A."/>
            <person name="Garrity G."/>
            <person name="Hugenholtz P."/>
            <person name="Kyrpides N.C."/>
        </authorList>
    </citation>
    <scope>NUCLEOTIDE SEQUENCE [LARGE SCALE GENOMIC DNA]</scope>
    <source>
        <strain evidence="1 2">CGMCC 1.6855</strain>
    </source>
</reference>
<dbReference type="Proteomes" id="UP000315908">
    <property type="component" value="Unassembled WGS sequence"/>
</dbReference>
<dbReference type="RefSeq" id="WP_145331503.1">
    <property type="nucleotide sequence ID" value="NZ_VLKR01000067.1"/>
</dbReference>
<organism evidence="1 2">
    <name type="scientific">Sphingobacterium siyangense</name>
    <dbReference type="NCBI Taxonomy" id="459529"/>
    <lineage>
        <taxon>Bacteria</taxon>
        <taxon>Pseudomonadati</taxon>
        <taxon>Bacteroidota</taxon>
        <taxon>Sphingobacteriia</taxon>
        <taxon>Sphingobacteriales</taxon>
        <taxon>Sphingobacteriaceae</taxon>
        <taxon>Sphingobacterium</taxon>
    </lineage>
</organism>
<comment type="caution">
    <text evidence="1">The sequence shown here is derived from an EMBL/GenBank/DDBJ whole genome shotgun (WGS) entry which is preliminary data.</text>
</comment>
<accession>A0A562LXT1</accession>
<evidence type="ECO:0000313" key="1">
    <source>
        <dbReference type="EMBL" id="TWI12454.1"/>
    </source>
</evidence>
<gene>
    <name evidence="1" type="ORF">IQ31_05594</name>
</gene>
<sequence length="76" mass="8866">MENGTRGKKYDFKRYGGISYEVPITYLYLGVDFLGNIVVREMLEITRRALLQAERVSLGHPSGISLFRQRTFMYDK</sequence>
<proteinExistence type="predicted"/>
<name>A0A562LXT1_9SPHI</name>